<dbReference type="RefSeq" id="XP_001443702.1">
    <property type="nucleotide sequence ID" value="XM_001443665.1"/>
</dbReference>
<dbReference type="Proteomes" id="UP000000600">
    <property type="component" value="Unassembled WGS sequence"/>
</dbReference>
<organism evidence="1 2">
    <name type="scientific">Paramecium tetraurelia</name>
    <dbReference type="NCBI Taxonomy" id="5888"/>
    <lineage>
        <taxon>Eukaryota</taxon>
        <taxon>Sar</taxon>
        <taxon>Alveolata</taxon>
        <taxon>Ciliophora</taxon>
        <taxon>Intramacronucleata</taxon>
        <taxon>Oligohymenophorea</taxon>
        <taxon>Peniculida</taxon>
        <taxon>Parameciidae</taxon>
        <taxon>Paramecium</taxon>
    </lineage>
</organism>
<dbReference type="KEGG" id="ptm:GSPATT00011878001"/>
<evidence type="ECO:0000313" key="2">
    <source>
        <dbReference type="Proteomes" id="UP000000600"/>
    </source>
</evidence>
<dbReference type="GeneID" id="5029487"/>
<dbReference type="HOGENOM" id="CLU_1274418_0_0_1"/>
<dbReference type="OMA" id="KCHKTQK"/>
<name>A0CZT8_PARTE</name>
<dbReference type="EMBL" id="CT868230">
    <property type="protein sequence ID" value="CAK76305.1"/>
    <property type="molecule type" value="Genomic_DNA"/>
</dbReference>
<protein>
    <submittedName>
        <fullName evidence="1">Uncharacterized protein</fullName>
    </submittedName>
</protein>
<accession>A0CZT8</accession>
<proteinExistence type="predicted"/>
<reference evidence="1 2" key="1">
    <citation type="journal article" date="2006" name="Nature">
        <title>Global trends of whole-genome duplications revealed by the ciliate Paramecium tetraurelia.</title>
        <authorList>
            <consortium name="Genoscope"/>
            <person name="Aury J.-M."/>
            <person name="Jaillon O."/>
            <person name="Duret L."/>
            <person name="Noel B."/>
            <person name="Jubin C."/>
            <person name="Porcel B.M."/>
            <person name="Segurens B."/>
            <person name="Daubin V."/>
            <person name="Anthouard V."/>
            <person name="Aiach N."/>
            <person name="Arnaiz O."/>
            <person name="Billaut A."/>
            <person name="Beisson J."/>
            <person name="Blanc I."/>
            <person name="Bouhouche K."/>
            <person name="Camara F."/>
            <person name="Duharcourt S."/>
            <person name="Guigo R."/>
            <person name="Gogendeau D."/>
            <person name="Katinka M."/>
            <person name="Keller A.-M."/>
            <person name="Kissmehl R."/>
            <person name="Klotz C."/>
            <person name="Koll F."/>
            <person name="Le Moue A."/>
            <person name="Lepere C."/>
            <person name="Malinsky S."/>
            <person name="Nowacki M."/>
            <person name="Nowak J.K."/>
            <person name="Plattner H."/>
            <person name="Poulain J."/>
            <person name="Ruiz F."/>
            <person name="Serrano V."/>
            <person name="Zagulski M."/>
            <person name="Dessen P."/>
            <person name="Betermier M."/>
            <person name="Weissenbach J."/>
            <person name="Scarpelli C."/>
            <person name="Schachter V."/>
            <person name="Sperling L."/>
            <person name="Meyer E."/>
            <person name="Cohen J."/>
            <person name="Wincker P."/>
        </authorList>
    </citation>
    <scope>NUCLEOTIDE SEQUENCE [LARGE SCALE GENOMIC DNA]</scope>
    <source>
        <strain evidence="1 2">Stock d4-2</strain>
    </source>
</reference>
<dbReference type="OrthoDB" id="303933at2759"/>
<sequence length="217" mass="25483">MSELNAVVEFINNPTINKTSQEISNLIQPLMEKNINLIYDGLTYCQLSGEIIGKQKKVELKLPDNQTFSVLQEQLKKIIETNCFINGIFDPFYSTLYGVQFIQESQKKQAFTDPINIEITDDILRLVYEDKFDKIKEDNSTKNFYEESHRNLEDFVKTLPIKCHKTQKEIQILKDGFNIQSLWFSLEGALKLLETNKEVFFTHQCEFLDKYKKMMQI</sequence>
<dbReference type="InParanoid" id="A0CZT8"/>
<keyword evidence="2" id="KW-1185">Reference proteome</keyword>
<gene>
    <name evidence="1" type="ORF">GSPATT00011878001</name>
</gene>
<dbReference type="AlphaFoldDB" id="A0CZT8"/>
<evidence type="ECO:0000313" key="1">
    <source>
        <dbReference type="EMBL" id="CAK76305.1"/>
    </source>
</evidence>